<dbReference type="Pfam" id="PF13424">
    <property type="entry name" value="TPR_12"/>
    <property type="match status" value="1"/>
</dbReference>
<evidence type="ECO:0000313" key="3">
    <source>
        <dbReference type="EMBL" id="MBM6757468.1"/>
    </source>
</evidence>
<dbReference type="SUPFAM" id="SSF55874">
    <property type="entry name" value="ATPase domain of HSP90 chaperone/DNA topoisomerase II/histidine kinase"/>
    <property type="match status" value="1"/>
</dbReference>
<dbReference type="InterPro" id="IPR010559">
    <property type="entry name" value="Sig_transdc_His_kin_internal"/>
</dbReference>
<comment type="caution">
    <text evidence="3">The sequence shown here is derived from an EMBL/GenBank/DDBJ whole genome shotgun (WGS) entry which is preliminary data.</text>
</comment>
<keyword evidence="1" id="KW-0472">Membrane</keyword>
<dbReference type="Pfam" id="PF06580">
    <property type="entry name" value="His_kinase"/>
    <property type="match status" value="1"/>
</dbReference>
<dbReference type="Gene3D" id="3.30.565.10">
    <property type="entry name" value="Histidine kinase-like ATPase, C-terminal domain"/>
    <property type="match status" value="1"/>
</dbReference>
<dbReference type="SUPFAM" id="SSF48452">
    <property type="entry name" value="TPR-like"/>
    <property type="match status" value="1"/>
</dbReference>
<accession>A0ABS2ESC7</accession>
<evidence type="ECO:0000259" key="2">
    <source>
        <dbReference type="Pfam" id="PF06580"/>
    </source>
</evidence>
<organism evidence="3 4">
    <name type="scientific">Bacteroides mediterraneensis</name>
    <dbReference type="NCBI Taxonomy" id="1841856"/>
    <lineage>
        <taxon>Bacteria</taxon>
        <taxon>Pseudomonadati</taxon>
        <taxon>Bacteroidota</taxon>
        <taxon>Bacteroidia</taxon>
        <taxon>Bacteroidales</taxon>
        <taxon>Bacteroidaceae</taxon>
        <taxon>Bacteroides</taxon>
    </lineage>
</organism>
<dbReference type="EMBL" id="JACJJW010000003">
    <property type="protein sequence ID" value="MBM6757468.1"/>
    <property type="molecule type" value="Genomic_DNA"/>
</dbReference>
<evidence type="ECO:0000313" key="4">
    <source>
        <dbReference type="Proteomes" id="UP000703295"/>
    </source>
</evidence>
<feature type="domain" description="Signal transduction histidine kinase internal region" evidence="2">
    <location>
        <begin position="451"/>
        <end position="526"/>
    </location>
</feature>
<dbReference type="Proteomes" id="UP000703295">
    <property type="component" value="Unassembled WGS sequence"/>
</dbReference>
<dbReference type="InterPro" id="IPR011990">
    <property type="entry name" value="TPR-like_helical_dom_sf"/>
</dbReference>
<keyword evidence="1" id="KW-1133">Transmembrane helix</keyword>
<dbReference type="InterPro" id="IPR036890">
    <property type="entry name" value="HATPase_C_sf"/>
</dbReference>
<dbReference type="PANTHER" id="PTHR34220">
    <property type="entry name" value="SENSOR HISTIDINE KINASE YPDA"/>
    <property type="match status" value="1"/>
</dbReference>
<protein>
    <submittedName>
        <fullName evidence="3">Tetratricopeptide repeat protein</fullName>
    </submittedName>
</protein>
<dbReference type="InterPro" id="IPR050640">
    <property type="entry name" value="Bact_2-comp_sensor_kinase"/>
</dbReference>
<evidence type="ECO:0000256" key="1">
    <source>
        <dbReference type="SAM" id="Phobius"/>
    </source>
</evidence>
<keyword evidence="1" id="KW-0812">Transmembrane</keyword>
<dbReference type="SMART" id="SM00028">
    <property type="entry name" value="TPR"/>
    <property type="match status" value="5"/>
</dbReference>
<dbReference type="PANTHER" id="PTHR34220:SF7">
    <property type="entry name" value="SENSOR HISTIDINE KINASE YPDA"/>
    <property type="match status" value="1"/>
</dbReference>
<sequence>MMGCGGKDHKNTVDYFERFYQQMERISADSPEHVSRMVDQIMPSVKDSLMYYRLMFLKVRSCFLSFRLDSASYFINRISAFCDAHAGSPEIAQLYAMAYNARGNIYVRKSLADSACQCYLKSFEYATRGGSKGSLPDICLNLADVYVKQGRYDLGALWYNRSLSIADSLDMPDEKRFPAYYGLAQVNMELRDFAACDYYYNLASRYYDKMHPFEKHIYLNNRGNSYYYRQDYKTALTYFRRSLKVVNQYPDMNFERNLTMINLGEIFLLLNQLDSASYYLQKCRGFFDSIQHSTALYCIDTQLMELALKQGNVPLARERLKNARKYDQVEPNMIHVRNRYLQRYYEKVGDYKQAYYYLQENHRMDDSIRNERVKMRAAEIELKYAQDSTLMKKEIFIREKENQVLQLHQWMYVIVGGCFLLIAVVFLIILYRKRLREKEQWRMQNAITSLRLENVRNRISPHFVFNVLNREMNLHKGEEESKNLIGLTKLIRRNLELTDCLAVSLADELEFVDTYVNLEKDSLGDDFHYQLEVDEQIDLQAVKVPSMLLQIPVENAIKHGLRLKEGKRLLQIKVRRTEDNQAEITVCDNGGGYRQGSVNHGTGTGMKVITQTIQLLNMYNSRPIAVRINNVEMGEEKEMGCEVRFVVPLNYSYQLKKTKKHE</sequence>
<dbReference type="InterPro" id="IPR019734">
    <property type="entry name" value="TPR_rpt"/>
</dbReference>
<gene>
    <name evidence="3" type="ORF">H6A31_01955</name>
</gene>
<keyword evidence="4" id="KW-1185">Reference proteome</keyword>
<dbReference type="Gene3D" id="1.25.40.10">
    <property type="entry name" value="Tetratricopeptide repeat domain"/>
    <property type="match status" value="2"/>
</dbReference>
<reference evidence="3 4" key="1">
    <citation type="journal article" date="2021" name="Sci. Rep.">
        <title>The distribution of antibiotic resistance genes in chicken gut microbiota commensals.</title>
        <authorList>
            <person name="Juricova H."/>
            <person name="Matiasovicova J."/>
            <person name="Kubasova T."/>
            <person name="Cejkova D."/>
            <person name="Rychlik I."/>
        </authorList>
    </citation>
    <scope>NUCLEOTIDE SEQUENCE [LARGE SCALE GENOMIC DNA]</scope>
    <source>
        <strain evidence="3 4">An801</strain>
    </source>
</reference>
<proteinExistence type="predicted"/>
<name>A0ABS2ESC7_9BACE</name>
<feature type="transmembrane region" description="Helical" evidence="1">
    <location>
        <begin position="410"/>
        <end position="431"/>
    </location>
</feature>